<name>A0A0H5FMD8_HYDVU</name>
<feature type="transmembrane region" description="Helical" evidence="4">
    <location>
        <begin position="496"/>
        <end position="522"/>
    </location>
</feature>
<feature type="region of interest" description="Disordered" evidence="3">
    <location>
        <begin position="558"/>
        <end position="579"/>
    </location>
</feature>
<dbReference type="SMART" id="SM00282">
    <property type="entry name" value="LamG"/>
    <property type="match status" value="2"/>
</dbReference>
<evidence type="ECO:0000313" key="7">
    <source>
        <dbReference type="EMBL" id="CRX73257.1"/>
    </source>
</evidence>
<feature type="domain" description="Laminin G" evidence="5">
    <location>
        <begin position="25"/>
        <end position="216"/>
    </location>
</feature>
<dbReference type="PROSITE" id="PS50025">
    <property type="entry name" value="LAM_G_DOMAIN"/>
    <property type="match status" value="2"/>
</dbReference>
<dbReference type="Gene3D" id="2.10.25.10">
    <property type="entry name" value="Laminin"/>
    <property type="match status" value="1"/>
</dbReference>
<reference evidence="7" key="1">
    <citation type="submission" date="2015-06" db="EMBL/GenBank/DDBJ databases">
        <title>Multifunctionality and plasticity characterize epithelial cells in Hydra.</title>
        <authorList>
            <person name="Buzgariu W."/>
            <person name="Al Haddad S."/>
            <person name="Tomczyk S."/>
            <person name="Wenger Y."/>
            <person name="Galliot B."/>
        </authorList>
    </citation>
    <scope>NUCLEOTIDE SEQUENCE</scope>
    <source>
        <strain evidence="7">Jussy strain</strain>
        <tissue evidence="7">Whole organism</tissue>
    </source>
</reference>
<dbReference type="InterPro" id="IPR000742">
    <property type="entry name" value="EGF"/>
</dbReference>
<dbReference type="OrthoDB" id="5989513at2759"/>
<dbReference type="CDD" id="cd00054">
    <property type="entry name" value="EGF_CA"/>
    <property type="match status" value="1"/>
</dbReference>
<feature type="domain" description="EGF-like" evidence="6">
    <location>
        <begin position="217"/>
        <end position="253"/>
    </location>
</feature>
<evidence type="ECO:0000256" key="2">
    <source>
        <dbReference type="PROSITE-ProRule" id="PRU00076"/>
    </source>
</evidence>
<dbReference type="EMBL" id="LN868233">
    <property type="protein sequence ID" value="CRX73257.1"/>
    <property type="molecule type" value="mRNA"/>
</dbReference>
<evidence type="ECO:0000256" key="3">
    <source>
        <dbReference type="SAM" id="MobiDB-lite"/>
    </source>
</evidence>
<gene>
    <name evidence="7" type="primary">CNTNAP4</name>
</gene>
<proteinExistence type="evidence at transcript level"/>
<sequence>MFTLFNKNGYLLILFFIWCIQFFDCITLFDNSKSYAVYDKWNITTVGKLVLNFKTQSQYSLLLYVDDKSEDGLENAENNSEGNYLEISLNKGQVEVIKQTVKLSGELHKQVLSLGENVNNLEWHTLTVTKYIGTLQVSVDNNVALLDFSSNDDKFQINSYLYIGGLSEEKTKSSFGFAKLKPRFVGCIESLQYSSGNTYLKPAQTFLKSERIAPNCLDSCSLNTCANKGKCINLFTRAACDCFGTGFTGEICNNYADTISQDDDDYLIWNVNDLYATAVYLRFRYKIANPNGILFYTKRKGILLLVEVVDGKLRVAGGSTTTVPSEVIHQLDVMDSQWHSVDITKKGNVVTVVLDSIYKSNFTIKATSVIDSFDQEPVYFGGVPFPKYIYGVNSMKNFVGCLQQIEFNKDDVIYKVLHTINKNIEKVGHVRIGCSYNKSNIVIAKTTTPSTTTTTKRNEINDNNFATGSNNIKIIEVNERIIEKFHTKETSVSQSVIVWITAAIVIGTIIILISAACVVHHIRMRYTHRSRSARSLADLENEHELIKKKTVFVKSDSTKDDVNKKNMEEEKHFISRDTN</sequence>
<keyword evidence="4" id="KW-1133">Transmembrane helix</keyword>
<keyword evidence="4" id="KW-0472">Membrane</keyword>
<keyword evidence="4" id="KW-0812">Transmembrane</keyword>
<feature type="domain" description="Laminin G" evidence="5">
    <location>
        <begin position="256"/>
        <end position="434"/>
    </location>
</feature>
<dbReference type="GO" id="GO:0016020">
    <property type="term" value="C:membrane"/>
    <property type="evidence" value="ECO:0007669"/>
    <property type="project" value="UniProtKB-SubCell"/>
</dbReference>
<dbReference type="PANTHER" id="PTHR15036">
    <property type="entry name" value="PIKACHURIN-LIKE PROTEIN"/>
    <property type="match status" value="1"/>
</dbReference>
<evidence type="ECO:0000259" key="5">
    <source>
        <dbReference type="PROSITE" id="PS50025"/>
    </source>
</evidence>
<dbReference type="PROSITE" id="PS50026">
    <property type="entry name" value="EGF_3"/>
    <property type="match status" value="1"/>
</dbReference>
<protein>
    <submittedName>
        <fullName evidence="7">Contactin-associated protein 4</fullName>
    </submittedName>
</protein>
<dbReference type="Pfam" id="PF02210">
    <property type="entry name" value="Laminin_G_2"/>
    <property type="match status" value="2"/>
</dbReference>
<evidence type="ECO:0000259" key="6">
    <source>
        <dbReference type="PROSITE" id="PS50026"/>
    </source>
</evidence>
<evidence type="ECO:0000256" key="1">
    <source>
        <dbReference type="ARBA" id="ARBA00023157"/>
    </source>
</evidence>
<evidence type="ECO:0000256" key="4">
    <source>
        <dbReference type="SAM" id="Phobius"/>
    </source>
</evidence>
<dbReference type="Gene3D" id="2.60.120.200">
    <property type="match status" value="2"/>
</dbReference>
<accession>A0A0H5FMD8</accession>
<organism evidence="7">
    <name type="scientific">Hydra vulgaris</name>
    <name type="common">Hydra</name>
    <name type="synonym">Hydra attenuata</name>
    <dbReference type="NCBI Taxonomy" id="6087"/>
    <lineage>
        <taxon>Eukaryota</taxon>
        <taxon>Metazoa</taxon>
        <taxon>Cnidaria</taxon>
        <taxon>Hydrozoa</taxon>
        <taxon>Hydroidolina</taxon>
        <taxon>Anthoathecata</taxon>
        <taxon>Aplanulata</taxon>
        <taxon>Hydridae</taxon>
        <taxon>Hydra</taxon>
    </lineage>
</organism>
<keyword evidence="2" id="KW-0245">EGF-like domain</keyword>
<dbReference type="InterPro" id="IPR050372">
    <property type="entry name" value="Neurexin-related_CASP"/>
</dbReference>
<dbReference type="InterPro" id="IPR001791">
    <property type="entry name" value="Laminin_G"/>
</dbReference>
<dbReference type="CDD" id="cd00110">
    <property type="entry name" value="LamG"/>
    <property type="match status" value="2"/>
</dbReference>
<dbReference type="SUPFAM" id="SSF49899">
    <property type="entry name" value="Concanavalin A-like lectins/glucanases"/>
    <property type="match status" value="2"/>
</dbReference>
<dbReference type="PANTHER" id="PTHR15036:SF85">
    <property type="entry name" value="SP2353, ISOFORM A"/>
    <property type="match status" value="1"/>
</dbReference>
<dbReference type="InterPro" id="IPR013320">
    <property type="entry name" value="ConA-like_dom_sf"/>
</dbReference>
<dbReference type="AlphaFoldDB" id="A0A0H5FMD8"/>
<keyword evidence="1" id="KW-1015">Disulfide bond</keyword>
<comment type="caution">
    <text evidence="2">Lacks conserved residue(s) required for the propagation of feature annotation.</text>
</comment>